<dbReference type="STRING" id="1797593.A3A65_03115"/>
<keyword evidence="1" id="KW-0808">Transferase</keyword>
<dbReference type="Gene3D" id="3.40.50.2000">
    <property type="entry name" value="Glycogen Phosphorylase B"/>
    <property type="match status" value="2"/>
</dbReference>
<dbReference type="AlphaFoldDB" id="A0A1G1W3P2"/>
<protein>
    <recommendedName>
        <fullName evidence="2">Glycosyltransferase subfamily 4-like N-terminal domain-containing protein</fullName>
    </recommendedName>
</protein>
<dbReference type="Proteomes" id="UP000176723">
    <property type="component" value="Unassembled WGS sequence"/>
</dbReference>
<evidence type="ECO:0000256" key="1">
    <source>
        <dbReference type="ARBA" id="ARBA00022679"/>
    </source>
</evidence>
<name>A0A1G1W3P2_9BACT</name>
<comment type="caution">
    <text evidence="3">The sequence shown here is derived from an EMBL/GenBank/DDBJ whole genome shotgun (WGS) entry which is preliminary data.</text>
</comment>
<evidence type="ECO:0000259" key="2">
    <source>
        <dbReference type="Pfam" id="PF13439"/>
    </source>
</evidence>
<dbReference type="GO" id="GO:0009103">
    <property type="term" value="P:lipopolysaccharide biosynthetic process"/>
    <property type="evidence" value="ECO:0007669"/>
    <property type="project" value="TreeGrafter"/>
</dbReference>
<feature type="domain" description="Glycosyltransferase subfamily 4-like N-terminal" evidence="2">
    <location>
        <begin position="16"/>
        <end position="207"/>
    </location>
</feature>
<dbReference type="SUPFAM" id="SSF53756">
    <property type="entry name" value="UDP-Glycosyltransferase/glycogen phosphorylase"/>
    <property type="match status" value="1"/>
</dbReference>
<gene>
    <name evidence="3" type="ORF">A3A65_03115</name>
</gene>
<dbReference type="CDD" id="cd03801">
    <property type="entry name" value="GT4_PimA-like"/>
    <property type="match status" value="1"/>
</dbReference>
<sequence>MKILMLTPYLPYPLLSGGQIRTYNLLKNLKDKHEIHLFSIIKDDDEKEYVGKLKEFCESVNVFKRSKTPFTLRNVVLAGVTPYPFLVTRNLPISAKSVLTEFLEREHVDLIHAETFYVMPILPKTRVPTLLVEQTIEYLVYQDFVRTFRIAPLKPLLMFDVAKINFWEKYYWKKATRLATMSEEDKDFILQFAPDAEIDIVANGVDAGYFAKVQRKALKQQIVLFVGQFKWLPNRDAVHFLHQNIWPLIKREIPNCKLWIVGRHPSAEIKSLSQEEDVVVDEGIEDIREAYAGASVLLAPIRSGRGTKYKILEAMASKTPVVATALGIEGIRARDNEEVLIGEDAQELANKTVRILKHPRLANRLAEAANKLIIKHYNWAGISSELDEIYKQLGRVA</sequence>
<dbReference type="Pfam" id="PF13439">
    <property type="entry name" value="Glyco_transf_4"/>
    <property type="match status" value="1"/>
</dbReference>
<organism evidence="3 4">
    <name type="scientific">Candidatus Chisholmbacteria bacterium RIFCSPLOWO2_01_FULL_49_14</name>
    <dbReference type="NCBI Taxonomy" id="1797593"/>
    <lineage>
        <taxon>Bacteria</taxon>
        <taxon>Candidatus Chisholmiibacteriota</taxon>
    </lineage>
</organism>
<accession>A0A1G1W3P2</accession>
<reference evidence="3 4" key="1">
    <citation type="journal article" date="2016" name="Nat. Commun.">
        <title>Thousands of microbial genomes shed light on interconnected biogeochemical processes in an aquifer system.</title>
        <authorList>
            <person name="Anantharaman K."/>
            <person name="Brown C.T."/>
            <person name="Hug L.A."/>
            <person name="Sharon I."/>
            <person name="Castelle C.J."/>
            <person name="Probst A.J."/>
            <person name="Thomas B.C."/>
            <person name="Singh A."/>
            <person name="Wilkins M.J."/>
            <person name="Karaoz U."/>
            <person name="Brodie E.L."/>
            <person name="Williams K.H."/>
            <person name="Hubbard S.S."/>
            <person name="Banfield J.F."/>
        </authorList>
    </citation>
    <scope>NUCLEOTIDE SEQUENCE [LARGE SCALE GENOMIC DNA]</scope>
</reference>
<dbReference type="PANTHER" id="PTHR46401">
    <property type="entry name" value="GLYCOSYLTRANSFERASE WBBK-RELATED"/>
    <property type="match status" value="1"/>
</dbReference>
<dbReference type="PANTHER" id="PTHR46401:SF2">
    <property type="entry name" value="GLYCOSYLTRANSFERASE WBBK-RELATED"/>
    <property type="match status" value="1"/>
</dbReference>
<evidence type="ECO:0000313" key="4">
    <source>
        <dbReference type="Proteomes" id="UP000176723"/>
    </source>
</evidence>
<proteinExistence type="predicted"/>
<dbReference type="InterPro" id="IPR028098">
    <property type="entry name" value="Glyco_trans_4-like_N"/>
</dbReference>
<dbReference type="Pfam" id="PF13692">
    <property type="entry name" value="Glyco_trans_1_4"/>
    <property type="match status" value="1"/>
</dbReference>
<dbReference type="EMBL" id="MHCL01000007">
    <property type="protein sequence ID" value="OGY22007.1"/>
    <property type="molecule type" value="Genomic_DNA"/>
</dbReference>
<dbReference type="GO" id="GO:0016757">
    <property type="term" value="F:glycosyltransferase activity"/>
    <property type="evidence" value="ECO:0007669"/>
    <property type="project" value="TreeGrafter"/>
</dbReference>
<evidence type="ECO:0000313" key="3">
    <source>
        <dbReference type="EMBL" id="OGY22007.1"/>
    </source>
</evidence>